<evidence type="ECO:0008006" key="5">
    <source>
        <dbReference type="Google" id="ProtNLM"/>
    </source>
</evidence>
<reference evidence="3" key="1">
    <citation type="submission" date="2023-11" db="EMBL/GenBank/DDBJ databases">
        <authorList>
            <person name="De Vega J J."/>
            <person name="De Vega J J."/>
        </authorList>
    </citation>
    <scope>NUCLEOTIDE SEQUENCE</scope>
</reference>
<dbReference type="EMBL" id="CAVNYO010000040">
    <property type="protein sequence ID" value="CAK5263361.1"/>
    <property type="molecule type" value="Genomic_DNA"/>
</dbReference>
<accession>A0AAD2GTJ5</accession>
<name>A0AAD2GTJ5_9AGAR</name>
<evidence type="ECO:0000256" key="1">
    <source>
        <dbReference type="SAM" id="Coils"/>
    </source>
</evidence>
<comment type="caution">
    <text evidence="3">The sequence shown here is derived from an EMBL/GenBank/DDBJ whole genome shotgun (WGS) entry which is preliminary data.</text>
</comment>
<feature type="region of interest" description="Disordered" evidence="2">
    <location>
        <begin position="55"/>
        <end position="121"/>
    </location>
</feature>
<evidence type="ECO:0000256" key="2">
    <source>
        <dbReference type="SAM" id="MobiDB-lite"/>
    </source>
</evidence>
<organism evidence="3 4">
    <name type="scientific">Mycena citricolor</name>
    <dbReference type="NCBI Taxonomy" id="2018698"/>
    <lineage>
        <taxon>Eukaryota</taxon>
        <taxon>Fungi</taxon>
        <taxon>Dikarya</taxon>
        <taxon>Basidiomycota</taxon>
        <taxon>Agaricomycotina</taxon>
        <taxon>Agaricomycetes</taxon>
        <taxon>Agaricomycetidae</taxon>
        <taxon>Agaricales</taxon>
        <taxon>Marasmiineae</taxon>
        <taxon>Mycenaceae</taxon>
        <taxon>Mycena</taxon>
    </lineage>
</organism>
<proteinExistence type="predicted"/>
<protein>
    <recommendedName>
        <fullName evidence="5">Vacuolar protein sorting-associated protein 13 second N-terminal domain-containing protein</fullName>
    </recommendedName>
</protein>
<dbReference type="Proteomes" id="UP001295794">
    <property type="component" value="Unassembled WGS sequence"/>
</dbReference>
<feature type="compositionally biased region" description="Low complexity" evidence="2">
    <location>
        <begin position="59"/>
        <end position="70"/>
    </location>
</feature>
<feature type="coiled-coil region" evidence="1">
    <location>
        <begin position="1409"/>
        <end position="1436"/>
    </location>
</feature>
<feature type="region of interest" description="Disordered" evidence="2">
    <location>
        <begin position="216"/>
        <end position="277"/>
    </location>
</feature>
<evidence type="ECO:0000313" key="4">
    <source>
        <dbReference type="Proteomes" id="UP001295794"/>
    </source>
</evidence>
<evidence type="ECO:0000313" key="3">
    <source>
        <dbReference type="EMBL" id="CAK5263361.1"/>
    </source>
</evidence>
<keyword evidence="4" id="KW-1185">Reference proteome</keyword>
<gene>
    <name evidence="3" type="ORF">MYCIT1_LOCUS2806</name>
</gene>
<feature type="compositionally biased region" description="Acidic residues" evidence="2">
    <location>
        <begin position="95"/>
        <end position="110"/>
    </location>
</feature>
<sequence>MISAPDWYINLVLYAPYPQLLCLTLAEVIATGRISTARYCLRQPEHDVEIMVLHRGHSRSQSTSSSRMQTPESDDDDEDNDRAPSPGPVTGPGLDDLESIDPSGDDDRDEDNNIRAFASDDEGTAGDRVYISEAQRENLKRSFEALMETISRPSGIAPQLAEALRPALQMVEDAGTASPNKDASAQSERELKCCGVVDQQARLSSNMPMPRLLKKLSSKSLHKQSSSTSSAASVPPLPSIPAASVAAPPEPQDALSKKLNDAWASASADPKANKADQMLKKVEDSVTGAMDDSAQPVAFVQGVETGLDAVGAMQVIEKGLSTFMEGMPVLMSALDEVAKLHPFIGVAVMAFKAVWALEQKRRDNDRKIVALHMEMKDMMGALLQMRNVKDADQVAPDGSTIKGRVQVIAKETADDIKACANACDTYIKKKLIVKILKGPIWDGKLVAFAGTFTKRRSEFEFALSIHTAVGVDVATKLIGAVDHTTTAMNAKMDMMLQLFKSLMTPEQEEMARMIDRRGGQDSVVRSDRALQELSVLEEKITGSEPTHVRRAYGLDDLKDELESDPQLAIDANKAAFSRKLDVQTRQIIDDLSKVIEREGDRVISAINTGPHDRIMDPNVYAVWKDMGWRGSVKTRHFVMALRDHFQEQAIQGNRSEADKADAWALEYFNVLYLQPISEAFDDDASGFVTVAEANEFTTSRPLGWSLLRWMAYWAVGHHLTMQMYAVKINLLVCKMFGIIPHILPANKSTVDEYMRAMDWGIWTIVGSLDGGPSNLTLEKNFKSYVTAEEARLRGLFADSLATYACSSPRSEFGGRAIRVELFRKLAIASNHQLSSIDARDTLDLITGRGRIEKVCQAVINFGRDCMFQFFFPLLYLLLERHFEILRVCQTTPVHQDELSDAADTILRVFDAAKTRLAELQTIFKQQKLDLRQQFKSFSFAVFEYMNEPNLVWAEKIVQDAEFQEYPYNEAEEAKLNNVSQILNYPLDQEELDEAAYAIPAEIALVIAPLPGFERLFSAAWHGYYYFASDPRCSLAGMLSFTLLPNPSEGTIQHFTASDRANNADFTIEGQCDLSTLRINFKRSFRARLQAQYYHGTWDPEAEILSGSAGFTDDPEDDVVTFVFRRLSPRYMAMAPTPAELQANRPRALWRFAIEAVLEDIRRERWSWSYFKERRNRRLRFLELFTRSGSGKKTYGPPFTEAEDGEFSQLKHRLTTADSRFYHSLGDRQLRRIIGHDLNQCDVCGGRIGGARIICLECEVKKSGNWNTVDFHDLAGCMGRRVKRDDMEKPHLPHHDVVKFRRFMHYRQFGKMYRDSKTALVQARAALASEGSLPCRVCATAIVQPCWFCVQCYQFICWGCDAKGSTTFEGHSFDDHDLVRVQEKVEERTLTAEQRICALQSKFSAYEDRFQQVEGDMVDVKERLRRIEANMAEVTTLLKKLLGGP</sequence>
<feature type="compositionally biased region" description="Low complexity" evidence="2">
    <location>
        <begin position="223"/>
        <end position="247"/>
    </location>
</feature>
<keyword evidence="1" id="KW-0175">Coiled coil</keyword>